<evidence type="ECO:0000313" key="2">
    <source>
        <dbReference type="EMBL" id="GGY11827.1"/>
    </source>
</evidence>
<reference evidence="2" key="2">
    <citation type="submission" date="2020-09" db="EMBL/GenBank/DDBJ databases">
        <authorList>
            <person name="Sun Q."/>
            <person name="Ohkuma M."/>
        </authorList>
    </citation>
    <scope>NUCLEOTIDE SEQUENCE</scope>
    <source>
        <strain evidence="2">JCM 4790</strain>
    </source>
</reference>
<evidence type="ECO:0000259" key="1">
    <source>
        <dbReference type="Pfam" id="PF01636"/>
    </source>
</evidence>
<dbReference type="AlphaFoldDB" id="A0A918P0G5"/>
<name>A0A918P0G5_9ACTN</name>
<protein>
    <recommendedName>
        <fullName evidence="1">Aminoglycoside phosphotransferase domain-containing protein</fullName>
    </recommendedName>
</protein>
<dbReference type="SUPFAM" id="SSF56112">
    <property type="entry name" value="Protein kinase-like (PK-like)"/>
    <property type="match status" value="1"/>
</dbReference>
<dbReference type="InterPro" id="IPR002575">
    <property type="entry name" value="Aminoglycoside_PTrfase"/>
</dbReference>
<feature type="domain" description="Aminoglycoside phosphotransferase" evidence="1">
    <location>
        <begin position="143"/>
        <end position="303"/>
    </location>
</feature>
<organism evidence="2 3">
    <name type="scientific">Streptomyces minutiscleroticus</name>
    <dbReference type="NCBI Taxonomy" id="68238"/>
    <lineage>
        <taxon>Bacteria</taxon>
        <taxon>Bacillati</taxon>
        <taxon>Actinomycetota</taxon>
        <taxon>Actinomycetes</taxon>
        <taxon>Kitasatosporales</taxon>
        <taxon>Streptomycetaceae</taxon>
        <taxon>Streptomyces</taxon>
    </lineage>
</organism>
<dbReference type="EMBL" id="BMVU01000081">
    <property type="protein sequence ID" value="GGY11827.1"/>
    <property type="molecule type" value="Genomic_DNA"/>
</dbReference>
<comment type="caution">
    <text evidence="2">The sequence shown here is derived from an EMBL/GenBank/DDBJ whole genome shotgun (WGS) entry which is preliminary data.</text>
</comment>
<dbReference type="RefSeq" id="WP_190194791.1">
    <property type="nucleotide sequence ID" value="NZ_BMVU01000081.1"/>
</dbReference>
<proteinExistence type="predicted"/>
<dbReference type="Gene3D" id="3.90.1200.10">
    <property type="match status" value="1"/>
</dbReference>
<sequence length="388" mass="42200">MLGPPYRHLGPLPDLTAEDLRKSVRTLLGDPTAEVSDWTGEPIGYESWSRASDGLYLVRGTATGYGGNRTWELVLKQVRHRPWVPGPRDLARQIDDGGDGPADWAYWRREALVLGSSLPYAVAGRFAAVRCLGIVPLPGDRLRLWLERVDGTPGEAWTARELLDTAEFLGGFHARSLRQPPPFQEWWCRPFLEQAALRGRFALIDRVADAETSADPAVRGLFRPGTATALRSLARRHAEAIRMMRSLPTTLVHRDLTPRNLFRTAEGTVAIDWGQAGLGPAGEDLATLVLSSAAAADLDPAATLALGSAAAARHATGMAEEGDPCDPEDVVLAYRLVAAYHFGLPVVRIADRLLSRDAASRTEAAADPGTRRRVAVMTALVEEAQRDL</sequence>
<reference evidence="2" key="1">
    <citation type="journal article" date="2014" name="Int. J. Syst. Evol. Microbiol.">
        <title>Complete genome sequence of Corynebacterium casei LMG S-19264T (=DSM 44701T), isolated from a smear-ripened cheese.</title>
        <authorList>
            <consortium name="US DOE Joint Genome Institute (JGI-PGF)"/>
            <person name="Walter F."/>
            <person name="Albersmeier A."/>
            <person name="Kalinowski J."/>
            <person name="Ruckert C."/>
        </authorList>
    </citation>
    <scope>NUCLEOTIDE SEQUENCE</scope>
    <source>
        <strain evidence="2">JCM 4790</strain>
    </source>
</reference>
<dbReference type="Proteomes" id="UP000619244">
    <property type="component" value="Unassembled WGS sequence"/>
</dbReference>
<dbReference type="Pfam" id="PF01636">
    <property type="entry name" value="APH"/>
    <property type="match status" value="1"/>
</dbReference>
<dbReference type="InterPro" id="IPR011009">
    <property type="entry name" value="Kinase-like_dom_sf"/>
</dbReference>
<evidence type="ECO:0000313" key="3">
    <source>
        <dbReference type="Proteomes" id="UP000619244"/>
    </source>
</evidence>
<gene>
    <name evidence="2" type="ORF">GCM10010358_75330</name>
</gene>
<accession>A0A918P0G5</accession>
<keyword evidence="3" id="KW-1185">Reference proteome</keyword>